<organism evidence="2 3">
    <name type="scientific">Pedobacter frigoris</name>
    <dbReference type="NCBI Taxonomy" id="2571272"/>
    <lineage>
        <taxon>Bacteria</taxon>
        <taxon>Pseudomonadati</taxon>
        <taxon>Bacteroidota</taxon>
        <taxon>Sphingobacteriia</taxon>
        <taxon>Sphingobacteriales</taxon>
        <taxon>Sphingobacteriaceae</taxon>
        <taxon>Pedobacter</taxon>
    </lineage>
</organism>
<evidence type="ECO:0000313" key="2">
    <source>
        <dbReference type="EMBL" id="TKC06156.1"/>
    </source>
</evidence>
<protein>
    <submittedName>
        <fullName evidence="2">TonB-dependent receptor</fullName>
    </submittedName>
</protein>
<comment type="caution">
    <text evidence="2">The sequence shown here is derived from an EMBL/GenBank/DDBJ whole genome shotgun (WGS) entry which is preliminary data.</text>
</comment>
<feature type="chain" id="PRO_5020275722" evidence="1">
    <location>
        <begin position="26"/>
        <end position="907"/>
    </location>
</feature>
<dbReference type="Gene3D" id="2.60.40.1930">
    <property type="match status" value="1"/>
</dbReference>
<sequence length="907" mass="100156">MKLKRTLSRNLLIAFALISAMGILAFTSKGEDPIEKIVAALQRWTDNSPVEKVYLHTDKPNYVVGDTIWFKAYVTTGAHQLSALSGAVYVDLITESDSLAQSIKLPVTAGMAMGEFVLPDSSMREGNYRIRAYTQWMRNAGPEYFYDKIFTVGNSVVTAVNSRIDFEYSGKGKETVVTAVLGYDDENGKPYVGKSVKYSVLNKGKVLNEGKGTTDAKGELRVIMRNDKNEELRNAHVNTTIELDKKETVVKTFPVKIASINTDVQFFPEGGELVNGVRSKVGFKATGTNGLGVPVKGIILDEKNAQISEFETEHAGMGFFLLAPETGKSYKAKVTYPDGTENLITLPVAKDAGYVLSVYNNPDTILVRISAHPSMYKNGEQHFSLVVQSGGVVMFASDLAISRATTSVRIPAKEIITGIAQFTLFSPANMPLNERIAFIQNDDQAKLKLNSAKKVYAKREKIEIDVDAADSEGKPIVGNYSAAVINEDVVPVDEVKEQTIMSHLLLSSDINGYIENPNYYFFNPSEETKARLDLLMLTQGYRRFLWKDLLTNKPITPEFKKEGLITEVTGRLMTLANKPLAGGKVKLFNVKLGLMMDTVTDANGRFKFSNLLVTTGVALTLQGRTATDGKKVEVLVDRVAGQSLTPGFNIGDLNVNISKSLASVLENNRKQDKELERFGRLSRVQELREVVIRSKKKVAPSYGLDVPEGHSDQTVKFDKPENCPTLLDCMRNNIANVSFRMDNSNDCGPVNVPYSRGERMRIVVNGRLISDCEFQDVLEMNSDLVERIEVVRTNQALISRIGGTAIIIITKTRGTRSVYNPSVVSFQPSGFSNAKQFYVPKYDAADVNPVTDLRTTVYWNPSIITDANGKAKLSFYNSDGAGHYRVVVEGIDASGLLGRQVYQYQVK</sequence>
<dbReference type="Proteomes" id="UP000307244">
    <property type="component" value="Unassembled WGS sequence"/>
</dbReference>
<proteinExistence type="predicted"/>
<dbReference type="RefSeq" id="WP_136836415.1">
    <property type="nucleotide sequence ID" value="NZ_SWBQ01000003.1"/>
</dbReference>
<accession>A0A4U1CJ97</accession>
<dbReference type="AlphaFoldDB" id="A0A4U1CJ97"/>
<name>A0A4U1CJ97_9SPHI</name>
<reference evidence="2 3" key="1">
    <citation type="submission" date="2019-04" db="EMBL/GenBank/DDBJ databases">
        <title>Pedobacter sp. RP-3-15 sp. nov., isolated from Arctic soil.</title>
        <authorList>
            <person name="Dahal R.H."/>
            <person name="Kim D.-U."/>
        </authorList>
    </citation>
    <scope>NUCLEOTIDE SEQUENCE [LARGE SCALE GENOMIC DNA]</scope>
    <source>
        <strain evidence="2 3">RP-3-15</strain>
    </source>
</reference>
<evidence type="ECO:0000256" key="1">
    <source>
        <dbReference type="SAM" id="SignalP"/>
    </source>
</evidence>
<keyword evidence="2" id="KW-0675">Receptor</keyword>
<dbReference type="EMBL" id="SWBQ01000003">
    <property type="protein sequence ID" value="TKC06156.1"/>
    <property type="molecule type" value="Genomic_DNA"/>
</dbReference>
<dbReference type="OrthoDB" id="609485at2"/>
<gene>
    <name evidence="2" type="ORF">FA047_12585</name>
</gene>
<keyword evidence="3" id="KW-1185">Reference proteome</keyword>
<evidence type="ECO:0000313" key="3">
    <source>
        <dbReference type="Proteomes" id="UP000307244"/>
    </source>
</evidence>
<keyword evidence="1" id="KW-0732">Signal</keyword>
<feature type="signal peptide" evidence="1">
    <location>
        <begin position="1"/>
        <end position="25"/>
    </location>
</feature>